<dbReference type="GO" id="GO:0000981">
    <property type="term" value="F:DNA-binding transcription factor activity, RNA polymerase II-specific"/>
    <property type="evidence" value="ECO:0007669"/>
    <property type="project" value="InterPro"/>
</dbReference>
<dbReference type="HOGENOM" id="CLU_011409_2_2_1"/>
<keyword evidence="2" id="KW-0862">Zinc</keyword>
<organism evidence="9 10">
    <name type="scientific">Rhinocladiella mackenziei CBS 650.93</name>
    <dbReference type="NCBI Taxonomy" id="1442369"/>
    <lineage>
        <taxon>Eukaryota</taxon>
        <taxon>Fungi</taxon>
        <taxon>Dikarya</taxon>
        <taxon>Ascomycota</taxon>
        <taxon>Pezizomycotina</taxon>
        <taxon>Eurotiomycetes</taxon>
        <taxon>Chaetothyriomycetidae</taxon>
        <taxon>Chaetothyriales</taxon>
        <taxon>Herpotrichiellaceae</taxon>
        <taxon>Rhinocladiella</taxon>
    </lineage>
</organism>
<evidence type="ECO:0000256" key="7">
    <source>
        <dbReference type="SAM" id="MobiDB-lite"/>
    </source>
</evidence>
<feature type="compositionally biased region" description="Polar residues" evidence="7">
    <location>
        <begin position="249"/>
        <end position="268"/>
    </location>
</feature>
<evidence type="ECO:0000256" key="2">
    <source>
        <dbReference type="ARBA" id="ARBA00022833"/>
    </source>
</evidence>
<dbReference type="PROSITE" id="PS50048">
    <property type="entry name" value="ZN2_CY6_FUNGAL_2"/>
    <property type="match status" value="1"/>
</dbReference>
<dbReference type="OrthoDB" id="2593732at2759"/>
<dbReference type="EMBL" id="KN847481">
    <property type="protein sequence ID" value="KIX01719.1"/>
    <property type="molecule type" value="Genomic_DNA"/>
</dbReference>
<dbReference type="PANTHER" id="PTHR36206">
    <property type="entry name" value="ASPERCRYPTIN BIOSYNTHESIS CLUSTER-SPECIFIC TRANSCRIPTION REGULATOR ATNN-RELATED"/>
    <property type="match status" value="1"/>
</dbReference>
<feature type="region of interest" description="Disordered" evidence="7">
    <location>
        <begin position="69"/>
        <end position="97"/>
    </location>
</feature>
<evidence type="ECO:0000313" key="10">
    <source>
        <dbReference type="Proteomes" id="UP000053617"/>
    </source>
</evidence>
<dbReference type="GO" id="GO:0008270">
    <property type="term" value="F:zinc ion binding"/>
    <property type="evidence" value="ECO:0007669"/>
    <property type="project" value="InterPro"/>
</dbReference>
<evidence type="ECO:0000256" key="4">
    <source>
        <dbReference type="ARBA" id="ARBA00023125"/>
    </source>
</evidence>
<evidence type="ECO:0000256" key="1">
    <source>
        <dbReference type="ARBA" id="ARBA00022723"/>
    </source>
</evidence>
<keyword evidence="10" id="KW-1185">Reference proteome</keyword>
<dbReference type="GO" id="GO:0003677">
    <property type="term" value="F:DNA binding"/>
    <property type="evidence" value="ECO:0007669"/>
    <property type="project" value="UniProtKB-KW"/>
</dbReference>
<evidence type="ECO:0000313" key="9">
    <source>
        <dbReference type="EMBL" id="KIX01719.1"/>
    </source>
</evidence>
<protein>
    <recommendedName>
        <fullName evidence="8">Zn(2)-C6 fungal-type domain-containing protein</fullName>
    </recommendedName>
</protein>
<dbReference type="PANTHER" id="PTHR36206:SF12">
    <property type="entry name" value="ASPERCRYPTIN BIOSYNTHESIS CLUSTER-SPECIFIC TRANSCRIPTION REGULATOR ATNN-RELATED"/>
    <property type="match status" value="1"/>
</dbReference>
<evidence type="ECO:0000259" key="8">
    <source>
        <dbReference type="PROSITE" id="PS50048"/>
    </source>
</evidence>
<dbReference type="GeneID" id="25297516"/>
<dbReference type="VEuPathDB" id="FungiDB:Z518_09445"/>
<feature type="region of interest" description="Disordered" evidence="7">
    <location>
        <begin position="244"/>
        <end position="268"/>
    </location>
</feature>
<proteinExistence type="predicted"/>
<dbReference type="InterPro" id="IPR036864">
    <property type="entry name" value="Zn2-C6_fun-type_DNA-bd_sf"/>
</dbReference>
<dbReference type="CDD" id="cd00067">
    <property type="entry name" value="GAL4"/>
    <property type="match status" value="1"/>
</dbReference>
<dbReference type="SUPFAM" id="SSF57701">
    <property type="entry name" value="Zn2/Cys6 DNA-binding domain"/>
    <property type="match status" value="1"/>
</dbReference>
<gene>
    <name evidence="9" type="ORF">Z518_09445</name>
</gene>
<dbReference type="PROSITE" id="PS00463">
    <property type="entry name" value="ZN2_CY6_FUNGAL_1"/>
    <property type="match status" value="1"/>
</dbReference>
<sequence>MPQVASLMADEQSSTTVTEAGDTRPRRRRVYHRKVRTGCITCKIRKLRCDEQKPACHRCLSSRHKCDGYATPSSLAPSSPSSSSTPTRGSSFPHATANPKLVLPRRNLDEVRSYRYFLEVTAPAIAGVFDVEFWLGDIPRVCHVDPAIWHATVSLGSVYESRSSLGLRDKVHESTRNVFALQQFNSSIRCLTESTSPRHADKWRALTVSTIYTCICSIQGLYEQGRIHLKAGCNLLREIQDEEMKNRRWSPQSAPQGQSQRSRVQGEAQTLSSVPISITPIRSILINFQMQLNAMDHGGIADNPTLIAQNDSYNVWRVYTAPGLTPRFCQYLTPENLLHANRAAESLMNGMIFFSQQHANEFGELFAGKRSPHTLTALAARQEPHTRCFKELDSAIQTFRRELGSSPTEKSGTAPRTKARPSKAFLSLCLFHATNRVLLLQDPDEPDLSVRYQTLPAQYSAILDLAEQILDLNETSNAEGDGKASFTPSPSTLQPLFLVAHSGFPQAVRRRAAKLLRRLPREGLWDSTMSASLVDAIMAREQAAVREHRQQRASERAGPTLKELVSREEENDEEVHILFRIFNVTISFAGRREAVVVLRTWQELIDKIPGQRTVLSW</sequence>
<reference evidence="9 10" key="1">
    <citation type="submission" date="2015-01" db="EMBL/GenBank/DDBJ databases">
        <title>The Genome Sequence of Rhinocladiella mackenzie CBS 650.93.</title>
        <authorList>
            <consortium name="The Broad Institute Genomics Platform"/>
            <person name="Cuomo C."/>
            <person name="de Hoog S."/>
            <person name="Gorbushina A."/>
            <person name="Stielow B."/>
            <person name="Teixiera M."/>
            <person name="Abouelleil A."/>
            <person name="Chapman S.B."/>
            <person name="Priest M."/>
            <person name="Young S.K."/>
            <person name="Wortman J."/>
            <person name="Nusbaum C."/>
            <person name="Birren B."/>
        </authorList>
    </citation>
    <scope>NUCLEOTIDE SEQUENCE [LARGE SCALE GENOMIC DNA]</scope>
    <source>
        <strain evidence="9 10">CBS 650.93</strain>
    </source>
</reference>
<accession>A0A0D2I7A5</accession>
<keyword evidence="4" id="KW-0238">DNA-binding</keyword>
<keyword evidence="5" id="KW-0804">Transcription</keyword>
<feature type="region of interest" description="Disordered" evidence="7">
    <location>
        <begin position="1"/>
        <end position="28"/>
    </location>
</feature>
<dbReference type="InterPro" id="IPR052360">
    <property type="entry name" value="Transcr_Regulatory_Proteins"/>
</dbReference>
<keyword evidence="6" id="KW-0539">Nucleus</keyword>
<dbReference type="RefSeq" id="XP_013268855.1">
    <property type="nucleotide sequence ID" value="XM_013413401.1"/>
</dbReference>
<dbReference type="Proteomes" id="UP000053617">
    <property type="component" value="Unassembled WGS sequence"/>
</dbReference>
<evidence type="ECO:0000256" key="6">
    <source>
        <dbReference type="ARBA" id="ARBA00023242"/>
    </source>
</evidence>
<keyword evidence="1" id="KW-0479">Metal-binding</keyword>
<dbReference type="InterPro" id="IPR001138">
    <property type="entry name" value="Zn2Cys6_DnaBD"/>
</dbReference>
<dbReference type="SMART" id="SM00066">
    <property type="entry name" value="GAL4"/>
    <property type="match status" value="1"/>
</dbReference>
<dbReference type="AlphaFoldDB" id="A0A0D2I7A5"/>
<dbReference type="Pfam" id="PF00172">
    <property type="entry name" value="Zn_clus"/>
    <property type="match status" value="1"/>
</dbReference>
<keyword evidence="3" id="KW-0805">Transcription regulation</keyword>
<name>A0A0D2I7A5_9EURO</name>
<dbReference type="Gene3D" id="4.10.240.10">
    <property type="entry name" value="Zn(2)-C6 fungal-type DNA-binding domain"/>
    <property type="match status" value="1"/>
</dbReference>
<evidence type="ECO:0000256" key="5">
    <source>
        <dbReference type="ARBA" id="ARBA00023163"/>
    </source>
</evidence>
<feature type="domain" description="Zn(2)-C6 fungal-type" evidence="8">
    <location>
        <begin position="38"/>
        <end position="66"/>
    </location>
</feature>
<feature type="region of interest" description="Disordered" evidence="7">
    <location>
        <begin position="400"/>
        <end position="419"/>
    </location>
</feature>
<evidence type="ECO:0000256" key="3">
    <source>
        <dbReference type="ARBA" id="ARBA00023015"/>
    </source>
</evidence>
<feature type="compositionally biased region" description="Low complexity" evidence="7">
    <location>
        <begin position="71"/>
        <end position="93"/>
    </location>
</feature>